<protein>
    <submittedName>
        <fullName evidence="2">Uncharacterized protein</fullName>
    </submittedName>
</protein>
<dbReference type="Proteomes" id="UP001497644">
    <property type="component" value="Chromosome 3"/>
</dbReference>
<reference evidence="2" key="1">
    <citation type="submission" date="2024-04" db="EMBL/GenBank/DDBJ databases">
        <authorList>
            <consortium name="Molecular Ecology Group"/>
        </authorList>
    </citation>
    <scope>NUCLEOTIDE SEQUENCE</scope>
</reference>
<accession>A0AAV2NR39</accession>
<dbReference type="AlphaFoldDB" id="A0AAV2NR39"/>
<dbReference type="EMBL" id="OZ034826">
    <property type="protein sequence ID" value="CAL1682183.1"/>
    <property type="molecule type" value="Genomic_DNA"/>
</dbReference>
<sequence>MSSRNAAASLRRAKSGRDTTTTTTMTTVMTTTMTTMTTTTTLVAAPTGTHPIFPANAGRESAFKPGSSSLIRPVESAALNENRRKVNKRASVTDSRDSGTQHTSSLCFHLIRVTKINSLYSSY</sequence>
<proteinExistence type="predicted"/>
<evidence type="ECO:0000313" key="3">
    <source>
        <dbReference type="Proteomes" id="UP001497644"/>
    </source>
</evidence>
<evidence type="ECO:0000256" key="1">
    <source>
        <dbReference type="SAM" id="MobiDB-lite"/>
    </source>
</evidence>
<keyword evidence="3" id="KW-1185">Reference proteome</keyword>
<name>A0AAV2NR39_9HYME</name>
<organism evidence="2 3">
    <name type="scientific">Lasius platythorax</name>
    <dbReference type="NCBI Taxonomy" id="488582"/>
    <lineage>
        <taxon>Eukaryota</taxon>
        <taxon>Metazoa</taxon>
        <taxon>Ecdysozoa</taxon>
        <taxon>Arthropoda</taxon>
        <taxon>Hexapoda</taxon>
        <taxon>Insecta</taxon>
        <taxon>Pterygota</taxon>
        <taxon>Neoptera</taxon>
        <taxon>Endopterygota</taxon>
        <taxon>Hymenoptera</taxon>
        <taxon>Apocrita</taxon>
        <taxon>Aculeata</taxon>
        <taxon>Formicoidea</taxon>
        <taxon>Formicidae</taxon>
        <taxon>Formicinae</taxon>
        <taxon>Lasius</taxon>
        <taxon>Lasius</taxon>
    </lineage>
</organism>
<evidence type="ECO:0000313" key="2">
    <source>
        <dbReference type="EMBL" id="CAL1682183.1"/>
    </source>
</evidence>
<feature type="region of interest" description="Disordered" evidence="1">
    <location>
        <begin position="1"/>
        <end position="33"/>
    </location>
</feature>
<feature type="region of interest" description="Disordered" evidence="1">
    <location>
        <begin position="77"/>
        <end position="102"/>
    </location>
</feature>
<feature type="compositionally biased region" description="Low complexity" evidence="1">
    <location>
        <begin position="1"/>
        <end position="10"/>
    </location>
</feature>
<gene>
    <name evidence="2" type="ORF">LPLAT_LOCUS8044</name>
</gene>
<feature type="compositionally biased region" description="Low complexity" evidence="1">
    <location>
        <begin position="19"/>
        <end position="33"/>
    </location>
</feature>